<dbReference type="AlphaFoldDB" id="A0A552FF73"/>
<evidence type="ECO:0000313" key="1">
    <source>
        <dbReference type="EMBL" id="TRU45345.1"/>
    </source>
</evidence>
<proteinExistence type="predicted"/>
<reference evidence="1 2" key="1">
    <citation type="submission" date="2019-01" db="EMBL/GenBank/DDBJ databases">
        <title>Coherence of Microcystis species and biogeography revealed through population genomics.</title>
        <authorList>
            <person name="Perez-Carrascal O.M."/>
            <person name="Terrat Y."/>
            <person name="Giani A."/>
            <person name="Fortin N."/>
            <person name="Tromas N."/>
            <person name="Shapiro B.J."/>
        </authorList>
    </citation>
    <scope>NUCLEOTIDE SEQUENCE [LARGE SCALE GENOMIC DNA]</scope>
    <source>
        <strain evidence="1">Ma_QC_Ch_20071001_S25D</strain>
    </source>
</reference>
<gene>
    <name evidence="1" type="ORF">EWV57_20740</name>
</gene>
<name>A0A552FF73_MICAE</name>
<dbReference type="Proteomes" id="UP000316958">
    <property type="component" value="Unassembled WGS sequence"/>
</dbReference>
<comment type="caution">
    <text evidence="1">The sequence shown here is derived from an EMBL/GenBank/DDBJ whole genome shotgun (WGS) entry which is preliminary data.</text>
</comment>
<evidence type="ECO:0000313" key="2">
    <source>
        <dbReference type="Proteomes" id="UP000316958"/>
    </source>
</evidence>
<dbReference type="EMBL" id="SFBE01000344">
    <property type="protein sequence ID" value="TRU45345.1"/>
    <property type="molecule type" value="Genomic_DNA"/>
</dbReference>
<protein>
    <submittedName>
        <fullName evidence="1">Uncharacterized protein</fullName>
    </submittedName>
</protein>
<accession>A0A552FF73</accession>
<sequence>MRLSPKDNEGIWFLPGKSINLMAYSEEIFPPPHLNFHLVVTSSAITTRQPIIPDRGSNCQQTSPITWCGVWHPQI</sequence>
<organism evidence="1 2">
    <name type="scientific">Microcystis aeruginosa Ma_QC_Ch_20071001_S25D</name>
    <dbReference type="NCBI Taxonomy" id="2486250"/>
    <lineage>
        <taxon>Bacteria</taxon>
        <taxon>Bacillati</taxon>
        <taxon>Cyanobacteriota</taxon>
        <taxon>Cyanophyceae</taxon>
        <taxon>Oscillatoriophycideae</taxon>
        <taxon>Chroococcales</taxon>
        <taxon>Microcystaceae</taxon>
        <taxon>Microcystis</taxon>
    </lineage>
</organism>